<feature type="transmembrane region" description="Helical" evidence="1">
    <location>
        <begin position="274"/>
        <end position="293"/>
    </location>
</feature>
<name>A0ABZ2Y0S1_9FIRM</name>
<proteinExistence type="predicted"/>
<feature type="transmembrane region" description="Helical" evidence="1">
    <location>
        <begin position="54"/>
        <end position="70"/>
    </location>
</feature>
<dbReference type="Pfam" id="PF09991">
    <property type="entry name" value="DUF2232"/>
    <property type="match status" value="1"/>
</dbReference>
<reference evidence="2 3" key="1">
    <citation type="submission" date="2023-03" db="EMBL/GenBank/DDBJ databases">
        <title>Novel Species.</title>
        <authorList>
            <person name="Ma S."/>
        </authorList>
    </citation>
    <scope>NUCLEOTIDE SEQUENCE [LARGE SCALE GENOMIC DNA]</scope>
    <source>
        <strain evidence="2 3">LIND6LT2</strain>
    </source>
</reference>
<keyword evidence="1" id="KW-0472">Membrane</keyword>
<feature type="transmembrane region" description="Helical" evidence="1">
    <location>
        <begin position="234"/>
        <end position="254"/>
    </location>
</feature>
<feature type="transmembrane region" description="Helical" evidence="1">
    <location>
        <begin position="76"/>
        <end position="94"/>
    </location>
</feature>
<sequence>MRLTIKDILWLLAMGLFYTGIGIHGYKVPFLYIFVCFFGIPYSLYIYKKGLEASSFLMPVAVMSVLVFVSDPRASILLLLLLFMPSFVCGLYYHNQKNLPKNIIMLSIAYLSGWIGVLIIWNFVYKVGIISEFYSFTSLVENQYLKEMSRQYETILINLQDTGKASLYSLGEAPKTFAENYALYRLAIKQFFFLIQYLFPALIFIGGFFSSIVQVLVAKLILKALNWKSPKIKEITNVGFTPLTVGLLGLTWLLRGSMDDRLYPRLIMAMDNVLIIFSLFMFIVGVFFTIHVIKNAKAGAGFKAFIGILSFLSMIVSPFLFVVLGFFEGIFNFRKTERFL</sequence>
<dbReference type="InterPro" id="IPR018710">
    <property type="entry name" value="DUF2232"/>
</dbReference>
<protein>
    <submittedName>
        <fullName evidence="2">DUF2232 domain-containing protein</fullName>
    </submittedName>
</protein>
<evidence type="ECO:0000313" key="3">
    <source>
        <dbReference type="Proteomes" id="UP001486565"/>
    </source>
</evidence>
<feature type="transmembrane region" description="Helical" evidence="1">
    <location>
        <begin position="197"/>
        <end position="222"/>
    </location>
</feature>
<keyword evidence="1" id="KW-1133">Transmembrane helix</keyword>
<organism evidence="2 3">
    <name type="scientific">Defluviitalea saccharophila</name>
    <dbReference type="NCBI Taxonomy" id="879970"/>
    <lineage>
        <taxon>Bacteria</taxon>
        <taxon>Bacillati</taxon>
        <taxon>Bacillota</taxon>
        <taxon>Clostridia</taxon>
        <taxon>Lachnospirales</taxon>
        <taxon>Defluviitaleaceae</taxon>
        <taxon>Defluviitalea</taxon>
    </lineage>
</organism>
<feature type="transmembrane region" description="Helical" evidence="1">
    <location>
        <begin position="305"/>
        <end position="327"/>
    </location>
</feature>
<dbReference type="EMBL" id="CP121687">
    <property type="protein sequence ID" value="WZL68887.1"/>
    <property type="molecule type" value="Genomic_DNA"/>
</dbReference>
<dbReference type="RefSeq" id="WP_341875894.1">
    <property type="nucleotide sequence ID" value="NZ_CP121687.1"/>
</dbReference>
<feature type="transmembrane region" description="Helical" evidence="1">
    <location>
        <begin position="103"/>
        <end position="124"/>
    </location>
</feature>
<keyword evidence="3" id="KW-1185">Reference proteome</keyword>
<accession>A0ABZ2Y0S1</accession>
<evidence type="ECO:0000256" key="1">
    <source>
        <dbReference type="SAM" id="Phobius"/>
    </source>
</evidence>
<feature type="transmembrane region" description="Helical" evidence="1">
    <location>
        <begin position="7"/>
        <end position="24"/>
    </location>
</feature>
<dbReference type="Proteomes" id="UP001486565">
    <property type="component" value="Chromosome"/>
</dbReference>
<keyword evidence="1" id="KW-0812">Transmembrane</keyword>
<evidence type="ECO:0000313" key="2">
    <source>
        <dbReference type="EMBL" id="WZL68887.1"/>
    </source>
</evidence>
<gene>
    <name evidence="2" type="ORF">QBE51_08605</name>
</gene>